<comment type="caution">
    <text evidence="1">The sequence shown here is derived from an EMBL/GenBank/DDBJ whole genome shotgun (WGS) entry which is preliminary data.</text>
</comment>
<protein>
    <submittedName>
        <fullName evidence="1">YkgJ family cysteine cluster protein</fullName>
    </submittedName>
</protein>
<dbReference type="AlphaFoldDB" id="A0A9D6Z0P1"/>
<sequence length="258" mass="30119">MEYSPANAGPVLDQDARLSSDSEFCFACGPHVPCFTECCGKLELLLTPYDVLRLKNRLKLSSADFLDTHTIMRWRTPHGFPEVLMKMDEATGKRCPFVTQAGCSLYEDRPGACRIYPLGRAATSHPMDGSRREFYFTVREDHCRGFEENKTWKVREWLADQGMEDYNRLNDMLMEIYVLRSRGKSVELGPQHIQMFVMACYNTEKFRDFLFKSRFLDKFDIDEELIQALKVDDARLLEFAFLWLRFALFREPVLNLKS</sequence>
<proteinExistence type="predicted"/>
<dbReference type="Pfam" id="PF03692">
    <property type="entry name" value="CxxCxxCC"/>
    <property type="match status" value="1"/>
</dbReference>
<dbReference type="PANTHER" id="PTHR35866:SF1">
    <property type="entry name" value="YKGJ FAMILY CYSTEINE CLUSTER PROTEIN"/>
    <property type="match status" value="1"/>
</dbReference>
<dbReference type="Proteomes" id="UP000807825">
    <property type="component" value="Unassembled WGS sequence"/>
</dbReference>
<evidence type="ECO:0000313" key="1">
    <source>
        <dbReference type="EMBL" id="MBI5250153.1"/>
    </source>
</evidence>
<dbReference type="EMBL" id="JACRDE010000309">
    <property type="protein sequence ID" value="MBI5250153.1"/>
    <property type="molecule type" value="Genomic_DNA"/>
</dbReference>
<reference evidence="1" key="1">
    <citation type="submission" date="2020-07" db="EMBL/GenBank/DDBJ databases">
        <title>Huge and variable diversity of episymbiotic CPR bacteria and DPANN archaea in groundwater ecosystems.</title>
        <authorList>
            <person name="He C.Y."/>
            <person name="Keren R."/>
            <person name="Whittaker M."/>
            <person name="Farag I.F."/>
            <person name="Doudna J."/>
            <person name="Cate J.H.D."/>
            <person name="Banfield J.F."/>
        </authorList>
    </citation>
    <scope>NUCLEOTIDE SEQUENCE</scope>
    <source>
        <strain evidence="1">NC_groundwater_1664_Pr3_B-0.1um_52_9</strain>
    </source>
</reference>
<accession>A0A9D6Z0P1</accession>
<name>A0A9D6Z0P1_9BACT</name>
<organism evidence="1 2">
    <name type="scientific">Desulfomonile tiedjei</name>
    <dbReference type="NCBI Taxonomy" id="2358"/>
    <lineage>
        <taxon>Bacteria</taxon>
        <taxon>Pseudomonadati</taxon>
        <taxon>Thermodesulfobacteriota</taxon>
        <taxon>Desulfomonilia</taxon>
        <taxon>Desulfomonilales</taxon>
        <taxon>Desulfomonilaceae</taxon>
        <taxon>Desulfomonile</taxon>
    </lineage>
</organism>
<gene>
    <name evidence="1" type="ORF">HY912_11725</name>
</gene>
<evidence type="ECO:0000313" key="2">
    <source>
        <dbReference type="Proteomes" id="UP000807825"/>
    </source>
</evidence>
<dbReference type="PANTHER" id="PTHR35866">
    <property type="entry name" value="PUTATIVE-RELATED"/>
    <property type="match status" value="1"/>
</dbReference>
<dbReference type="InterPro" id="IPR005358">
    <property type="entry name" value="Puta_zinc/iron-chelating_dom"/>
</dbReference>